<feature type="signal peptide" evidence="1">
    <location>
        <begin position="1"/>
        <end position="25"/>
    </location>
</feature>
<feature type="domain" description="EF-hand" evidence="2">
    <location>
        <begin position="100"/>
        <end position="135"/>
    </location>
</feature>
<gene>
    <name evidence="3" type="ORF">JJL56_21755</name>
</gene>
<dbReference type="InterPro" id="IPR018247">
    <property type="entry name" value="EF_Hand_1_Ca_BS"/>
</dbReference>
<sequence>MAVKVEMAFTLIVALAALPHIVSTAAAASAENARDARIFELLDDDQDGSVSMTEFKNNQMLVFYILDHNKDLSLTADETFLQPDAFKSISGTDGKIDTLEFLDIVDSAFKQADTNHDGLLDRQEFVALLNRVRNR</sequence>
<accession>A0ABS1I385</accession>
<dbReference type="InterPro" id="IPR011992">
    <property type="entry name" value="EF-hand-dom_pair"/>
</dbReference>
<evidence type="ECO:0000313" key="4">
    <source>
        <dbReference type="Proteomes" id="UP000654452"/>
    </source>
</evidence>
<dbReference type="Pfam" id="PF13499">
    <property type="entry name" value="EF-hand_7"/>
    <property type="match status" value="1"/>
</dbReference>
<dbReference type="Gene3D" id="1.10.238.10">
    <property type="entry name" value="EF-hand"/>
    <property type="match status" value="1"/>
</dbReference>
<dbReference type="RefSeq" id="WP_200486231.1">
    <property type="nucleotide sequence ID" value="NZ_JAEPIV010000015.1"/>
</dbReference>
<evidence type="ECO:0000256" key="1">
    <source>
        <dbReference type="SAM" id="SignalP"/>
    </source>
</evidence>
<dbReference type="InterPro" id="IPR002048">
    <property type="entry name" value="EF_hand_dom"/>
</dbReference>
<dbReference type="Pfam" id="PF13202">
    <property type="entry name" value="EF-hand_5"/>
    <property type="match status" value="1"/>
</dbReference>
<dbReference type="SMART" id="SM00054">
    <property type="entry name" value="EFh"/>
    <property type="match status" value="1"/>
</dbReference>
<reference evidence="3 4" key="1">
    <citation type="submission" date="2021-01" db="EMBL/GenBank/DDBJ databases">
        <title>Azospirillum sp. YIM DDC1 draft genome.</title>
        <authorList>
            <person name="Wang Y.-X."/>
        </authorList>
    </citation>
    <scope>NUCLEOTIDE SEQUENCE [LARGE SCALE GENOMIC DNA]</scope>
    <source>
        <strain evidence="3 4">YIM DDC1</strain>
    </source>
</reference>
<evidence type="ECO:0000313" key="3">
    <source>
        <dbReference type="EMBL" id="MBK4721486.1"/>
    </source>
</evidence>
<name>A0ABS1I385_9PROT</name>
<organism evidence="3 4">
    <name type="scientific">Azospirillum aestuarii</name>
    <dbReference type="NCBI Taxonomy" id="2802052"/>
    <lineage>
        <taxon>Bacteria</taxon>
        <taxon>Pseudomonadati</taxon>
        <taxon>Pseudomonadota</taxon>
        <taxon>Alphaproteobacteria</taxon>
        <taxon>Rhodospirillales</taxon>
        <taxon>Azospirillaceae</taxon>
        <taxon>Azospirillum</taxon>
    </lineage>
</organism>
<dbReference type="EMBL" id="JAEPIV010000015">
    <property type="protein sequence ID" value="MBK4721486.1"/>
    <property type="molecule type" value="Genomic_DNA"/>
</dbReference>
<dbReference type="PROSITE" id="PS50222">
    <property type="entry name" value="EF_HAND_2"/>
    <property type="match status" value="1"/>
</dbReference>
<dbReference type="Proteomes" id="UP000654452">
    <property type="component" value="Unassembled WGS sequence"/>
</dbReference>
<keyword evidence="4" id="KW-1185">Reference proteome</keyword>
<dbReference type="PROSITE" id="PS00018">
    <property type="entry name" value="EF_HAND_1"/>
    <property type="match status" value="2"/>
</dbReference>
<evidence type="ECO:0000259" key="2">
    <source>
        <dbReference type="PROSITE" id="PS50222"/>
    </source>
</evidence>
<feature type="chain" id="PRO_5046935815" evidence="1">
    <location>
        <begin position="26"/>
        <end position="135"/>
    </location>
</feature>
<comment type="caution">
    <text evidence="3">The sequence shown here is derived from an EMBL/GenBank/DDBJ whole genome shotgun (WGS) entry which is preliminary data.</text>
</comment>
<protein>
    <submittedName>
        <fullName evidence="3">EF-hand domain-containing protein</fullName>
    </submittedName>
</protein>
<keyword evidence="1" id="KW-0732">Signal</keyword>
<proteinExistence type="predicted"/>
<dbReference type="SUPFAM" id="SSF47473">
    <property type="entry name" value="EF-hand"/>
    <property type="match status" value="1"/>
</dbReference>